<proteinExistence type="predicted"/>
<dbReference type="EMBL" id="ML991785">
    <property type="protein sequence ID" value="KAF2236357.1"/>
    <property type="molecule type" value="Genomic_DNA"/>
</dbReference>
<evidence type="ECO:0000313" key="1">
    <source>
        <dbReference type="EMBL" id="KAF2236357.1"/>
    </source>
</evidence>
<sequence>MKDSSRALKPLPTIPSAFGVHETVQLLRQRASAGICILVPPRVGERVSYSVSLLRLPLSLATQKSSTSAGAETSLLLLASNVSSLLGLWSWSQRQLPFHKVTIETCVSLLCVLLPELITWNPSSSWARSIRLGDMISAFSFKFMPPDCVILA</sequence>
<reference evidence="1" key="1">
    <citation type="journal article" date="2020" name="Stud. Mycol.">
        <title>101 Dothideomycetes genomes: a test case for predicting lifestyles and emergence of pathogens.</title>
        <authorList>
            <person name="Haridas S."/>
            <person name="Albert R."/>
            <person name="Binder M."/>
            <person name="Bloem J."/>
            <person name="Labutti K."/>
            <person name="Salamov A."/>
            <person name="Andreopoulos B."/>
            <person name="Baker S."/>
            <person name="Barry K."/>
            <person name="Bills G."/>
            <person name="Bluhm B."/>
            <person name="Cannon C."/>
            <person name="Castanera R."/>
            <person name="Culley D."/>
            <person name="Daum C."/>
            <person name="Ezra D."/>
            <person name="Gonzalez J."/>
            <person name="Henrissat B."/>
            <person name="Kuo A."/>
            <person name="Liang C."/>
            <person name="Lipzen A."/>
            <person name="Lutzoni F."/>
            <person name="Magnuson J."/>
            <person name="Mondo S."/>
            <person name="Nolan M."/>
            <person name="Ohm R."/>
            <person name="Pangilinan J."/>
            <person name="Park H.-J."/>
            <person name="Ramirez L."/>
            <person name="Alfaro M."/>
            <person name="Sun H."/>
            <person name="Tritt A."/>
            <person name="Yoshinaga Y."/>
            <person name="Zwiers L.-H."/>
            <person name="Turgeon B."/>
            <person name="Goodwin S."/>
            <person name="Spatafora J."/>
            <person name="Crous P."/>
            <person name="Grigoriev I."/>
        </authorList>
    </citation>
    <scope>NUCLEOTIDE SEQUENCE</scope>
    <source>
        <strain evidence="1">Tuck. ex Michener</strain>
    </source>
</reference>
<dbReference type="AlphaFoldDB" id="A0A6A6HE83"/>
<gene>
    <name evidence="1" type="ORF">EV356DRAFT_68611</name>
</gene>
<protein>
    <submittedName>
        <fullName evidence="1">Uncharacterized protein</fullName>
    </submittedName>
</protein>
<organism evidence="1 2">
    <name type="scientific">Viridothelium virens</name>
    <name type="common">Speckled blister lichen</name>
    <name type="synonym">Trypethelium virens</name>
    <dbReference type="NCBI Taxonomy" id="1048519"/>
    <lineage>
        <taxon>Eukaryota</taxon>
        <taxon>Fungi</taxon>
        <taxon>Dikarya</taxon>
        <taxon>Ascomycota</taxon>
        <taxon>Pezizomycotina</taxon>
        <taxon>Dothideomycetes</taxon>
        <taxon>Dothideomycetes incertae sedis</taxon>
        <taxon>Trypetheliales</taxon>
        <taxon>Trypetheliaceae</taxon>
        <taxon>Viridothelium</taxon>
    </lineage>
</organism>
<dbReference type="Proteomes" id="UP000800092">
    <property type="component" value="Unassembled WGS sequence"/>
</dbReference>
<evidence type="ECO:0000313" key="2">
    <source>
        <dbReference type="Proteomes" id="UP000800092"/>
    </source>
</evidence>
<accession>A0A6A6HE83</accession>
<keyword evidence="2" id="KW-1185">Reference proteome</keyword>
<name>A0A6A6HE83_VIRVR</name>